<evidence type="ECO:0000313" key="2">
    <source>
        <dbReference type="Proteomes" id="UP000199448"/>
    </source>
</evidence>
<sequence>MAPMKKVPLHTFSILMAFLVLFSTMSFTVEKHFCGKSLVGHGVFSSADKCKAETHSCGVEGMDHMKMKDSCCSNKTECIEGQDELSHSQMSFNLVPQTFIVPLSFVLIDLLPELSPGVMSYPPYEPPQLVYDLQVLCQVFII</sequence>
<dbReference type="STRING" id="390640.SAMN04488034_10549"/>
<proteinExistence type="predicted"/>
<name>A0A1H5NPM8_9FLAO</name>
<accession>A0A1H5NPM8</accession>
<dbReference type="AlphaFoldDB" id="A0A1H5NPM8"/>
<dbReference type="EMBL" id="FNUG01000005">
    <property type="protein sequence ID" value="SEF03430.1"/>
    <property type="molecule type" value="Genomic_DNA"/>
</dbReference>
<evidence type="ECO:0000313" key="1">
    <source>
        <dbReference type="EMBL" id="SEF03430.1"/>
    </source>
</evidence>
<keyword evidence="2" id="KW-1185">Reference proteome</keyword>
<organism evidence="1 2">
    <name type="scientific">Salinimicrobium catena</name>
    <dbReference type="NCBI Taxonomy" id="390640"/>
    <lineage>
        <taxon>Bacteria</taxon>
        <taxon>Pseudomonadati</taxon>
        <taxon>Bacteroidota</taxon>
        <taxon>Flavobacteriia</taxon>
        <taxon>Flavobacteriales</taxon>
        <taxon>Flavobacteriaceae</taxon>
        <taxon>Salinimicrobium</taxon>
    </lineage>
</organism>
<dbReference type="InterPro" id="IPR058512">
    <property type="entry name" value="DUF8199"/>
</dbReference>
<dbReference type="NCBIfam" id="NF047658">
    <property type="entry name" value="HYC_CC_PP"/>
    <property type="match status" value="1"/>
</dbReference>
<dbReference type="Proteomes" id="UP000199448">
    <property type="component" value="Unassembled WGS sequence"/>
</dbReference>
<gene>
    <name evidence="1" type="ORF">SAMN04488034_10549</name>
</gene>
<reference evidence="1 2" key="1">
    <citation type="submission" date="2016-10" db="EMBL/GenBank/DDBJ databases">
        <authorList>
            <person name="de Groot N.N."/>
        </authorList>
    </citation>
    <scope>NUCLEOTIDE SEQUENCE [LARGE SCALE GENOMIC DNA]</scope>
    <source>
        <strain evidence="1 2">DSM 23553</strain>
    </source>
</reference>
<protein>
    <submittedName>
        <fullName evidence="1">Uncharacterized protein</fullName>
    </submittedName>
</protein>
<dbReference type="Pfam" id="PF26622">
    <property type="entry name" value="DUF8199"/>
    <property type="match status" value="1"/>
</dbReference>
<dbReference type="InterPro" id="IPR058060">
    <property type="entry name" value="HYC_CC_PP"/>
</dbReference>